<feature type="region of interest" description="Disordered" evidence="1">
    <location>
        <begin position="1145"/>
        <end position="1181"/>
    </location>
</feature>
<proteinExistence type="predicted"/>
<dbReference type="EMBL" id="JBBJCI010000229">
    <property type="protein sequence ID" value="KAK7238555.1"/>
    <property type="molecule type" value="Genomic_DNA"/>
</dbReference>
<evidence type="ECO:0008006" key="4">
    <source>
        <dbReference type="Google" id="ProtNLM"/>
    </source>
</evidence>
<feature type="region of interest" description="Disordered" evidence="1">
    <location>
        <begin position="616"/>
        <end position="639"/>
    </location>
</feature>
<accession>A0ABR1FTW8</accession>
<sequence length="1260" mass="139777">MLRNPSETSTEASTRQDRRRSSMQLLKADLAALKARTDDGDGRAGDVAAAVKDQLATYLADLRDEASGGDQDAAEVRAELRALQLSIAEMREESPRPDLPAEAPTPAMLEIQRELGHLSEQLKQAMPSPNTAHRRASFQVMKAELDQLKSAQRNAPDAAEMLKETMRDYVDQIRGDAAEGDREIIRAELGTLADRLSEVAAAQRELLSPRERAADPALLELSDQLAQLRRDMVTQQQQRRRPSSSSQRPSMVALREDVEALRSRREAAPREALDAVRGDFQRFVEELRSDFTRTSTDERDAMRVEVAALHEKLQDMREDQLHSPRTEDAYDHLVEQFEALRADLQPKEPPKPRQSLARRSSLQLVKAELADLKRRKNSEHLSADALDAVQGNLKSYVDDLRRDMVASGDRDEMRGELHALQSQIAQLAASPRLAEAPVPSAASLEARIQPFLAEQLAPVLAELRKPPPVVQLQLPQQQTERPGRRSSLASVKADLAQLRHNQHDRVSKESIVRSVQSGLETYVKDLRADASAASDAERNGMREEIAVLQRALNDARADAAAQHAHSDHGAADHSALIAVQAKLDALSAEFRAPPAQARQHRRSSFSAMKRGLELLKRKRRVSDASPSASPLRSDASESERRFQKYAEDLRSGLVGAVSTAEKDEIKAELRQLAAEMRSSPRSQPADDEAARTHDDAMASMRAELESLRAEVARPRAPTRDKRRTSYAAMKHDLSMLKKRPGMDDEAVRQQAVESLRGDLKQYADDLNAGVVGGTKQDREEMRDELRSLFQEFAAAQQDLAPGVEEAKEPDEASRKLSALTRQLEALQSQVAAQQPAEARRARETTFNVMKRDLSMLRNKDRLGDQGERGATAGELERVKSEMAAYAADLRSGLLVETNDAEKEKMREEVRALKAEVASMPRPDDSAASRALEQLAEQLGSRLQQAALPAAHGRPRPTMYPAERRSTLNHMKADLEKLKAATASDNAQATIESLRKELDVYAADIRANLERGESPVVADLQQQLVEAHGAIHERVATDPETAQQLASVNAQLTTLQAQVLGAVDVSPREVKRDERRSTLAVMKKDLDRLRNRSKYDPPPEGFVDAMKADVANYVRTVAASLAAESQSSDDDADKEEMREELRLLKRQLDDVKESQKRQDTPRSESSESDDDDDDDPLQLVSKQLVDIQQALQPKAAKDRRTTFATMKQDLEGLKKRAAKGEAVSDAAAKTVTSDLARYAAELAETLKRDTAEDRAEMEAEL</sequence>
<evidence type="ECO:0000256" key="1">
    <source>
        <dbReference type="SAM" id="MobiDB-lite"/>
    </source>
</evidence>
<feature type="region of interest" description="Disordered" evidence="1">
    <location>
        <begin position="674"/>
        <end position="693"/>
    </location>
</feature>
<organism evidence="2 3">
    <name type="scientific">Aureococcus anophagefferens</name>
    <name type="common">Harmful bloom alga</name>
    <dbReference type="NCBI Taxonomy" id="44056"/>
    <lineage>
        <taxon>Eukaryota</taxon>
        <taxon>Sar</taxon>
        <taxon>Stramenopiles</taxon>
        <taxon>Ochrophyta</taxon>
        <taxon>Pelagophyceae</taxon>
        <taxon>Pelagomonadales</taxon>
        <taxon>Pelagomonadaceae</taxon>
        <taxon>Aureococcus</taxon>
    </lineage>
</organism>
<gene>
    <name evidence="2" type="ORF">SO694_00020054</name>
</gene>
<feature type="compositionally biased region" description="Acidic residues" evidence="1">
    <location>
        <begin position="1165"/>
        <end position="1175"/>
    </location>
</feature>
<evidence type="ECO:0000313" key="3">
    <source>
        <dbReference type="Proteomes" id="UP001363151"/>
    </source>
</evidence>
<keyword evidence="3" id="KW-1185">Reference proteome</keyword>
<feature type="region of interest" description="Disordered" evidence="1">
    <location>
        <begin position="231"/>
        <end position="253"/>
    </location>
</feature>
<evidence type="ECO:0000313" key="2">
    <source>
        <dbReference type="EMBL" id="KAK7238555.1"/>
    </source>
</evidence>
<feature type="compositionally biased region" description="Basic and acidic residues" evidence="1">
    <location>
        <begin position="1145"/>
        <end position="1164"/>
    </location>
</feature>
<feature type="compositionally biased region" description="Polar residues" evidence="1">
    <location>
        <begin position="1"/>
        <end position="13"/>
    </location>
</feature>
<name>A0ABR1FTW8_AURAN</name>
<reference evidence="2 3" key="1">
    <citation type="submission" date="2024-03" db="EMBL/GenBank/DDBJ databases">
        <title>Aureococcus anophagefferens CCMP1851 and Kratosvirus quantuckense: Draft genome of a second virus-susceptible host strain in the model system.</title>
        <authorList>
            <person name="Chase E."/>
            <person name="Truchon A.R."/>
            <person name="Schepens W."/>
            <person name="Wilhelm S.W."/>
        </authorList>
    </citation>
    <scope>NUCLEOTIDE SEQUENCE [LARGE SCALE GENOMIC DNA]</scope>
    <source>
        <strain evidence="2 3">CCMP1851</strain>
    </source>
</reference>
<dbReference type="Proteomes" id="UP001363151">
    <property type="component" value="Unassembled WGS sequence"/>
</dbReference>
<comment type="caution">
    <text evidence="2">The sequence shown here is derived from an EMBL/GenBank/DDBJ whole genome shotgun (WGS) entry which is preliminary data.</text>
</comment>
<feature type="region of interest" description="Disordered" evidence="1">
    <location>
        <begin position="1"/>
        <end position="22"/>
    </location>
</feature>
<protein>
    <recommendedName>
        <fullName evidence="4">Centrosomal protein of 162 kDa</fullName>
    </recommendedName>
</protein>